<accession>A0A9X1HWZ3</accession>
<comment type="caution">
    <text evidence="2">The sequence shown here is derived from an EMBL/GenBank/DDBJ whole genome shotgun (WGS) entry which is preliminary data.</text>
</comment>
<keyword evidence="1" id="KW-0732">Signal</keyword>
<dbReference type="PROSITE" id="PS51257">
    <property type="entry name" value="PROKAR_LIPOPROTEIN"/>
    <property type="match status" value="1"/>
</dbReference>
<proteinExistence type="predicted"/>
<dbReference type="AlphaFoldDB" id="A0A9X1HWZ3"/>
<sequence>MKRREALQKTLLMTGTAASASTLFSLLQSCQQQPRINWKPLFLNEDQAVFISTIVDTWLPKTDTPGALDVKVDMFLDMVFSRLYDENGKSQVIQFIDQTNEESRQKFGKSFADLASKDRAEILSRKESEAGTFNPGVWGTAVGKQQPVGFYRSLKSTAMWGYFSSEEIGKNVLNYDPIPGGYNGCIPLSDVGNSWSL</sequence>
<name>A0A9X1HWZ3_9BACT</name>
<protein>
    <submittedName>
        <fullName evidence="2">Gluconate 2-dehydrogenase subunit 3 family protein</fullName>
    </submittedName>
</protein>
<reference evidence="2" key="1">
    <citation type="submission" date="2021-09" db="EMBL/GenBank/DDBJ databases">
        <title>Fulvivirga sp. isolated from coastal sediment.</title>
        <authorList>
            <person name="Yu H."/>
        </authorList>
    </citation>
    <scope>NUCLEOTIDE SEQUENCE</scope>
    <source>
        <strain evidence="2">1062</strain>
    </source>
</reference>
<evidence type="ECO:0000256" key="1">
    <source>
        <dbReference type="SAM" id="SignalP"/>
    </source>
</evidence>
<feature type="signal peptide" evidence="1">
    <location>
        <begin position="1"/>
        <end position="20"/>
    </location>
</feature>
<gene>
    <name evidence="2" type="ORF">LDX50_28810</name>
</gene>
<dbReference type="InterPro" id="IPR027056">
    <property type="entry name" value="Gluconate_2DH_su3"/>
</dbReference>
<dbReference type="RefSeq" id="WP_225699769.1">
    <property type="nucleotide sequence ID" value="NZ_JAIXNE010000007.1"/>
</dbReference>
<feature type="chain" id="PRO_5040765731" evidence="1">
    <location>
        <begin position="21"/>
        <end position="197"/>
    </location>
</feature>
<keyword evidence="3" id="KW-1185">Reference proteome</keyword>
<dbReference type="Pfam" id="PF13618">
    <property type="entry name" value="Gluconate_2-dh3"/>
    <property type="match status" value="1"/>
</dbReference>
<organism evidence="2 3">
    <name type="scientific">Fulvivirga sedimenti</name>
    <dbReference type="NCBI Taxonomy" id="2879465"/>
    <lineage>
        <taxon>Bacteria</taxon>
        <taxon>Pseudomonadati</taxon>
        <taxon>Bacteroidota</taxon>
        <taxon>Cytophagia</taxon>
        <taxon>Cytophagales</taxon>
        <taxon>Fulvivirgaceae</taxon>
        <taxon>Fulvivirga</taxon>
    </lineage>
</organism>
<dbReference type="Proteomes" id="UP001139409">
    <property type="component" value="Unassembled WGS sequence"/>
</dbReference>
<evidence type="ECO:0000313" key="3">
    <source>
        <dbReference type="Proteomes" id="UP001139409"/>
    </source>
</evidence>
<dbReference type="EMBL" id="JAIXNE010000007">
    <property type="protein sequence ID" value="MCA6078910.1"/>
    <property type="molecule type" value="Genomic_DNA"/>
</dbReference>
<evidence type="ECO:0000313" key="2">
    <source>
        <dbReference type="EMBL" id="MCA6078910.1"/>
    </source>
</evidence>